<proteinExistence type="predicted"/>
<keyword evidence="12" id="KW-1185">Reference proteome</keyword>
<keyword evidence="6" id="KW-0813">Transport</keyword>
<dbReference type="GO" id="GO:0005198">
    <property type="term" value="F:structural molecule activity"/>
    <property type="evidence" value="ECO:0007669"/>
    <property type="project" value="InterPro"/>
</dbReference>
<dbReference type="OrthoDB" id="10261470at2759"/>
<dbReference type="InterPro" id="IPR020472">
    <property type="entry name" value="WD40_PAC1"/>
</dbReference>
<evidence type="ECO:0000313" key="12">
    <source>
        <dbReference type="Proteomes" id="UP000006514"/>
    </source>
</evidence>
<gene>
    <name evidence="11" type="ORF">AURDEDRAFT_131258</name>
</gene>
<evidence type="ECO:0000256" key="1">
    <source>
        <dbReference type="ARBA" id="ARBA00004255"/>
    </source>
</evidence>
<dbReference type="eggNOG" id="KOG0292">
    <property type="taxonomic scope" value="Eukaryota"/>
</dbReference>
<dbReference type="PROSITE" id="PS00678">
    <property type="entry name" value="WD_REPEATS_1"/>
    <property type="match status" value="2"/>
</dbReference>
<dbReference type="GO" id="GO:0006891">
    <property type="term" value="P:intra-Golgi vesicle-mediated transport"/>
    <property type="evidence" value="ECO:0007669"/>
    <property type="project" value="TreeGrafter"/>
</dbReference>
<dbReference type="InterPro" id="IPR015943">
    <property type="entry name" value="WD40/YVTN_repeat-like_dom_sf"/>
</dbReference>
<dbReference type="InterPro" id="IPR019775">
    <property type="entry name" value="WD40_repeat_CS"/>
</dbReference>
<evidence type="ECO:0000256" key="2">
    <source>
        <dbReference type="ARBA" id="ARBA00004496"/>
    </source>
</evidence>
<evidence type="ECO:0000256" key="7">
    <source>
        <dbReference type="ARBA" id="ARBA00023034"/>
    </source>
</evidence>
<comment type="subcellular location">
    <subcellularLocation>
        <location evidence="2">Cytoplasm</location>
    </subcellularLocation>
    <subcellularLocation>
        <location evidence="1">Golgi apparatus membrane</location>
        <topology evidence="1">Peripheral membrane protein</topology>
        <orientation evidence="1">Cytoplasmic side</orientation>
    </subcellularLocation>
</comment>
<dbReference type="PROSITE" id="PS50294">
    <property type="entry name" value="WD_REPEATS_REGION"/>
    <property type="match status" value="3"/>
</dbReference>
<evidence type="ECO:0000256" key="6">
    <source>
        <dbReference type="ARBA" id="ARBA00022927"/>
    </source>
</evidence>
<name>J0LCL9_AURST</name>
<keyword evidence="4" id="KW-0677">Repeat</keyword>
<evidence type="ECO:0000256" key="8">
    <source>
        <dbReference type="ARBA" id="ARBA00023136"/>
    </source>
</evidence>
<feature type="domain" description="COPA/B second beta-propeller" evidence="10">
    <location>
        <begin position="350"/>
        <end position="410"/>
    </location>
</feature>
<evidence type="ECO:0000256" key="3">
    <source>
        <dbReference type="ARBA" id="ARBA00022574"/>
    </source>
</evidence>
<dbReference type="InterPro" id="IPR011041">
    <property type="entry name" value="Quinoprot_gluc/sorb_DH_b-prop"/>
</dbReference>
<dbReference type="PANTHER" id="PTHR19876:SF1">
    <property type="entry name" value="COATOMER SUBUNIT ALPHA"/>
    <property type="match status" value="1"/>
</dbReference>
<dbReference type="GO" id="GO:0006890">
    <property type="term" value="P:retrograde vesicle-mediated transport, Golgi to endoplasmic reticulum"/>
    <property type="evidence" value="ECO:0007669"/>
    <property type="project" value="TreeGrafter"/>
</dbReference>
<evidence type="ECO:0000313" key="11">
    <source>
        <dbReference type="EMBL" id="EJD34266.1"/>
    </source>
</evidence>
<evidence type="ECO:0000256" key="5">
    <source>
        <dbReference type="ARBA" id="ARBA00022892"/>
    </source>
</evidence>
<dbReference type="SUPFAM" id="SSF50952">
    <property type="entry name" value="Soluble quinoprotein glucose dehydrogenase"/>
    <property type="match status" value="1"/>
</dbReference>
<keyword evidence="5" id="KW-0931">ER-Golgi transport</keyword>
<dbReference type="EMBL" id="JH687970">
    <property type="protein sequence ID" value="EJD34266.1"/>
    <property type="molecule type" value="Genomic_DNA"/>
</dbReference>
<dbReference type="PROSITE" id="PS50082">
    <property type="entry name" value="WD_REPEATS_2"/>
    <property type="match status" value="3"/>
</dbReference>
<evidence type="ECO:0000259" key="10">
    <source>
        <dbReference type="Pfam" id="PF04053"/>
    </source>
</evidence>
<dbReference type="GO" id="GO:0000139">
    <property type="term" value="C:Golgi membrane"/>
    <property type="evidence" value="ECO:0007669"/>
    <property type="project" value="UniProtKB-SubCell"/>
</dbReference>
<dbReference type="InterPro" id="IPR036322">
    <property type="entry name" value="WD40_repeat_dom_sf"/>
</dbReference>
<feature type="repeat" description="WD" evidence="9">
    <location>
        <begin position="61"/>
        <end position="102"/>
    </location>
</feature>
<keyword evidence="8" id="KW-0472">Membrane</keyword>
<dbReference type="GO" id="GO:0006888">
    <property type="term" value="P:endoplasmic reticulum to Golgi vesicle-mediated transport"/>
    <property type="evidence" value="ECO:0007669"/>
    <property type="project" value="TreeGrafter"/>
</dbReference>
<evidence type="ECO:0000256" key="9">
    <source>
        <dbReference type="PROSITE-ProRule" id="PRU00221"/>
    </source>
</evidence>
<dbReference type="InterPro" id="IPR050844">
    <property type="entry name" value="Coatomer_complex_subunit"/>
</dbReference>
<protein>
    <recommendedName>
        <fullName evidence="10">COPA/B second beta-propeller domain-containing protein</fullName>
    </recommendedName>
</protein>
<dbReference type="GO" id="GO:0030126">
    <property type="term" value="C:COPI vesicle coat"/>
    <property type="evidence" value="ECO:0007669"/>
    <property type="project" value="TreeGrafter"/>
</dbReference>
<dbReference type="Pfam" id="PF00400">
    <property type="entry name" value="WD40"/>
    <property type="match status" value="3"/>
</dbReference>
<dbReference type="KEGG" id="adl:AURDEDRAFT_131258"/>
<dbReference type="PANTHER" id="PTHR19876">
    <property type="entry name" value="COATOMER"/>
    <property type="match status" value="1"/>
</dbReference>
<keyword evidence="7" id="KW-0333">Golgi apparatus</keyword>
<dbReference type="AlphaFoldDB" id="J0LCL9"/>
<dbReference type="SMART" id="SM00320">
    <property type="entry name" value="WD40"/>
    <property type="match status" value="3"/>
</dbReference>
<feature type="repeat" description="WD" evidence="9">
    <location>
        <begin position="103"/>
        <end position="144"/>
    </location>
</feature>
<sequence>MGALVDHFDEHDGTSPQSLIPLPRSNNPWLQAPSAALHSTLLARLVTGGDDYKQRRCLFTLHGHLDYVRTVQFHHEIPWIVSASDDQTIRIWNSTSRTCIAILTGHSHYVMSAQFHPKENLIVSASMDQTVRVWDISLRKTTPNTGPGTFDTFDTFAAVLFHPKQELILSAAEDKTIRLWDMSSTFRREHDRFGPLNRHPELNLFAAGHDSGLIVFKLERERHAFAVHQDTLYYIRDRYVRQCDLATAAYVGVLSVRKLGSQWVQHRALSFNPAERANATGAEVGGSAADGKRTTAIFVARIRLAVLDKTAQTIEIKDLTNMIVKSIKPPAPLIAMFYGGAGNLLLATVVKYAVWSADASMVALLSGHIITLADKTLSQSSVIHETIRIKSGAWDDTGAFVYSTLNHIKHALHVYLTRVNGKTIHCLDRSARSRTITINSTEYRFKLALARNNFDEVLKIV</sequence>
<reference evidence="12" key="1">
    <citation type="journal article" date="2012" name="Science">
        <title>The Paleozoic origin of enzymatic lignin decomposition reconstructed from 31 fungal genomes.</title>
        <authorList>
            <person name="Floudas D."/>
            <person name="Binder M."/>
            <person name="Riley R."/>
            <person name="Barry K."/>
            <person name="Blanchette R.A."/>
            <person name="Henrissat B."/>
            <person name="Martinez A.T."/>
            <person name="Otillar R."/>
            <person name="Spatafora J.W."/>
            <person name="Yadav J.S."/>
            <person name="Aerts A."/>
            <person name="Benoit I."/>
            <person name="Boyd A."/>
            <person name="Carlson A."/>
            <person name="Copeland A."/>
            <person name="Coutinho P.M."/>
            <person name="de Vries R.P."/>
            <person name="Ferreira P."/>
            <person name="Findley K."/>
            <person name="Foster B."/>
            <person name="Gaskell J."/>
            <person name="Glotzer D."/>
            <person name="Gorecki P."/>
            <person name="Heitman J."/>
            <person name="Hesse C."/>
            <person name="Hori C."/>
            <person name="Igarashi K."/>
            <person name="Jurgens J.A."/>
            <person name="Kallen N."/>
            <person name="Kersten P."/>
            <person name="Kohler A."/>
            <person name="Kuees U."/>
            <person name="Kumar T.K.A."/>
            <person name="Kuo A."/>
            <person name="LaButti K."/>
            <person name="Larrondo L.F."/>
            <person name="Lindquist E."/>
            <person name="Ling A."/>
            <person name="Lombard V."/>
            <person name="Lucas S."/>
            <person name="Lundell T."/>
            <person name="Martin R."/>
            <person name="McLaughlin D.J."/>
            <person name="Morgenstern I."/>
            <person name="Morin E."/>
            <person name="Murat C."/>
            <person name="Nagy L.G."/>
            <person name="Nolan M."/>
            <person name="Ohm R.A."/>
            <person name="Patyshakuliyeva A."/>
            <person name="Rokas A."/>
            <person name="Ruiz-Duenas F.J."/>
            <person name="Sabat G."/>
            <person name="Salamov A."/>
            <person name="Samejima M."/>
            <person name="Schmutz J."/>
            <person name="Slot J.C."/>
            <person name="St John F."/>
            <person name="Stenlid J."/>
            <person name="Sun H."/>
            <person name="Sun S."/>
            <person name="Syed K."/>
            <person name="Tsang A."/>
            <person name="Wiebenga A."/>
            <person name="Young D."/>
            <person name="Pisabarro A."/>
            <person name="Eastwood D.C."/>
            <person name="Martin F."/>
            <person name="Cullen D."/>
            <person name="Grigoriev I.V."/>
            <person name="Hibbett D.S."/>
        </authorList>
    </citation>
    <scope>NUCLEOTIDE SEQUENCE [LARGE SCALE GENOMIC DNA]</scope>
    <source>
        <strain evidence="12">TFB10046</strain>
    </source>
</reference>
<keyword evidence="3 9" id="KW-0853">WD repeat</keyword>
<feature type="repeat" description="WD" evidence="9">
    <location>
        <begin position="158"/>
        <end position="184"/>
    </location>
</feature>
<dbReference type="SUPFAM" id="SSF50978">
    <property type="entry name" value="WD40 repeat-like"/>
    <property type="match status" value="1"/>
</dbReference>
<accession>J0LCL9</accession>
<dbReference type="GO" id="GO:0006886">
    <property type="term" value="P:intracellular protein transport"/>
    <property type="evidence" value="ECO:0007669"/>
    <property type="project" value="InterPro"/>
</dbReference>
<evidence type="ECO:0000256" key="4">
    <source>
        <dbReference type="ARBA" id="ARBA00022737"/>
    </source>
</evidence>
<dbReference type="Proteomes" id="UP000006514">
    <property type="component" value="Unassembled WGS sequence"/>
</dbReference>
<dbReference type="InParanoid" id="J0LCL9"/>
<dbReference type="InterPro" id="IPR001680">
    <property type="entry name" value="WD40_rpt"/>
</dbReference>
<dbReference type="InterPro" id="IPR006692">
    <property type="entry name" value="Beta-prop_COPA/B_2nd"/>
</dbReference>
<dbReference type="PRINTS" id="PR00320">
    <property type="entry name" value="GPROTEINBRPT"/>
</dbReference>
<organism evidence="11 12">
    <name type="scientific">Auricularia subglabra (strain TFB-10046 / SS5)</name>
    <name type="common">White-rot fungus</name>
    <name type="synonym">Auricularia delicata (strain TFB10046)</name>
    <dbReference type="NCBI Taxonomy" id="717982"/>
    <lineage>
        <taxon>Eukaryota</taxon>
        <taxon>Fungi</taxon>
        <taxon>Dikarya</taxon>
        <taxon>Basidiomycota</taxon>
        <taxon>Agaricomycotina</taxon>
        <taxon>Agaricomycetes</taxon>
        <taxon>Auriculariales</taxon>
        <taxon>Auriculariaceae</taxon>
        <taxon>Auricularia</taxon>
    </lineage>
</organism>
<keyword evidence="6" id="KW-0653">Protein transport</keyword>
<dbReference type="Gene3D" id="2.130.10.10">
    <property type="entry name" value="YVTN repeat-like/Quinoprotein amine dehydrogenase"/>
    <property type="match status" value="1"/>
</dbReference>
<dbReference type="Pfam" id="PF04053">
    <property type="entry name" value="B-prop_COPA_B_2nd"/>
    <property type="match status" value="1"/>
</dbReference>